<comment type="caution">
    <text evidence="1">The sequence shown here is derived from an EMBL/GenBank/DDBJ whole genome shotgun (WGS) entry which is preliminary data.</text>
</comment>
<gene>
    <name evidence="1" type="ORF">GALL_10640</name>
</gene>
<name>A0A1J5TY41_9ZZZZ</name>
<organism evidence="1">
    <name type="scientific">mine drainage metagenome</name>
    <dbReference type="NCBI Taxonomy" id="410659"/>
    <lineage>
        <taxon>unclassified sequences</taxon>
        <taxon>metagenomes</taxon>
        <taxon>ecological metagenomes</taxon>
    </lineage>
</organism>
<dbReference type="EMBL" id="MLJW01000002">
    <property type="protein sequence ID" value="OIR18724.1"/>
    <property type="molecule type" value="Genomic_DNA"/>
</dbReference>
<dbReference type="AlphaFoldDB" id="A0A1J5TY41"/>
<proteinExistence type="predicted"/>
<sequence>MSTSRIIAHRYEVLGFVLAAGEDETPVSRTVHCGAFASVEEAFEIARELAVAQWRGTASSARTDDAGNVDCDVECTDFGYDVCSRAGLIARFWIFDPCPGAIGPD</sequence>
<accession>A0A1J5TY41</accession>
<evidence type="ECO:0000313" key="1">
    <source>
        <dbReference type="EMBL" id="OIR18724.1"/>
    </source>
</evidence>
<protein>
    <submittedName>
        <fullName evidence="1">Uncharacterized protein</fullName>
    </submittedName>
</protein>
<reference evidence="1" key="1">
    <citation type="submission" date="2016-10" db="EMBL/GenBank/DDBJ databases">
        <title>Sequence of Gallionella enrichment culture.</title>
        <authorList>
            <person name="Poehlein A."/>
            <person name="Muehling M."/>
            <person name="Daniel R."/>
        </authorList>
    </citation>
    <scope>NUCLEOTIDE SEQUENCE</scope>
</reference>